<dbReference type="KEGG" id="aag:5575048"/>
<dbReference type="EMBL" id="CH477778">
    <property type="protein sequence ID" value="EAT36305.1"/>
    <property type="molecule type" value="Genomic_DNA"/>
</dbReference>
<dbReference type="InterPro" id="IPR038222">
    <property type="entry name" value="DHHA2_dom_sf"/>
</dbReference>
<evidence type="ECO:0000313" key="4">
    <source>
        <dbReference type="Proteomes" id="UP000682892"/>
    </source>
</evidence>
<dbReference type="SUPFAM" id="SSF64182">
    <property type="entry name" value="DHH phosphoesterases"/>
    <property type="match status" value="1"/>
</dbReference>
<dbReference type="Gene3D" id="3.10.310.20">
    <property type="entry name" value="DHHA2 domain"/>
    <property type="match status" value="1"/>
</dbReference>
<accession>Q16PL5</accession>
<dbReference type="PANTHER" id="PTHR12112">
    <property type="entry name" value="BNIP - RELATED"/>
    <property type="match status" value="1"/>
</dbReference>
<dbReference type="PhylomeDB" id="Q16PL5"/>
<evidence type="ECO:0000259" key="2">
    <source>
        <dbReference type="SMART" id="SM01131"/>
    </source>
</evidence>
<proteinExistence type="inferred from homology"/>
<reference evidence="3" key="3">
    <citation type="submission" date="2012-09" db="EMBL/GenBank/DDBJ databases">
        <authorList>
            <consortium name="VectorBase"/>
        </authorList>
    </citation>
    <scope>NUCLEOTIDE SEQUENCE</scope>
    <source>
        <strain evidence="3">Liverpool</strain>
    </source>
</reference>
<dbReference type="GO" id="GO:0005737">
    <property type="term" value="C:cytoplasm"/>
    <property type="evidence" value="ECO:0007669"/>
    <property type="project" value="InterPro"/>
</dbReference>
<evidence type="ECO:0000256" key="1">
    <source>
        <dbReference type="ARBA" id="ARBA00010331"/>
    </source>
</evidence>
<reference evidence="3" key="1">
    <citation type="submission" date="2005-10" db="EMBL/GenBank/DDBJ databases">
        <authorList>
            <person name="Loftus B.J."/>
            <person name="Nene V.M."/>
            <person name="Hannick L.I."/>
            <person name="Bidwell S."/>
            <person name="Haas B."/>
            <person name="Amedeo P."/>
            <person name="Orvis J."/>
            <person name="Wortman J.R."/>
            <person name="White O.R."/>
            <person name="Salzberg S."/>
            <person name="Shumway M."/>
            <person name="Koo H."/>
            <person name="Zhao Y."/>
            <person name="Holmes M."/>
            <person name="Miller J."/>
            <person name="Schatz M."/>
            <person name="Pop M."/>
            <person name="Pai G."/>
            <person name="Utterback T."/>
            <person name="Rogers Y.-H."/>
            <person name="Kravitz S."/>
            <person name="Fraser C.M."/>
        </authorList>
    </citation>
    <scope>NUCLEOTIDE SEQUENCE</scope>
    <source>
        <strain evidence="3">Liverpool</strain>
    </source>
</reference>
<dbReference type="OrthoDB" id="374045at2759"/>
<reference evidence="3" key="2">
    <citation type="journal article" date="2007" name="Science">
        <title>Genome sequence of Aedes aegypti, a major arbovirus vector.</title>
        <authorList>
            <person name="Nene V."/>
            <person name="Wortman J.R."/>
            <person name="Lawson D."/>
            <person name="Haas B."/>
            <person name="Kodira C."/>
            <person name="Tu Z.J."/>
            <person name="Loftus B."/>
            <person name="Xi Z."/>
            <person name="Megy K."/>
            <person name="Grabherr M."/>
            <person name="Ren Q."/>
            <person name="Zdobnov E.M."/>
            <person name="Lobo N.F."/>
            <person name="Campbell K.S."/>
            <person name="Brown S.E."/>
            <person name="Bonaldo M.F."/>
            <person name="Zhu J."/>
            <person name="Sinkins S.P."/>
            <person name="Hogenkamp D.G."/>
            <person name="Amedeo P."/>
            <person name="Arensburger P."/>
            <person name="Atkinson P.W."/>
            <person name="Bidwell S."/>
            <person name="Biedler J."/>
            <person name="Birney E."/>
            <person name="Bruggner R.V."/>
            <person name="Costas J."/>
            <person name="Coy M.R."/>
            <person name="Crabtree J."/>
            <person name="Crawford M."/>
            <person name="Debruyn B."/>
            <person name="Decaprio D."/>
            <person name="Eiglmeier K."/>
            <person name="Eisenstadt E."/>
            <person name="El-Dorry H."/>
            <person name="Gelbart W.M."/>
            <person name="Gomes S.L."/>
            <person name="Hammond M."/>
            <person name="Hannick L.I."/>
            <person name="Hogan J.R."/>
            <person name="Holmes M.H."/>
            <person name="Jaffe D."/>
            <person name="Johnston J.S."/>
            <person name="Kennedy R.C."/>
            <person name="Koo H."/>
            <person name="Kravitz S."/>
            <person name="Kriventseva E.V."/>
            <person name="Kulp D."/>
            <person name="Labutti K."/>
            <person name="Lee E."/>
            <person name="Li S."/>
            <person name="Lovin D.D."/>
            <person name="Mao C."/>
            <person name="Mauceli E."/>
            <person name="Menck C.F."/>
            <person name="Miller J.R."/>
            <person name="Montgomery P."/>
            <person name="Mori A."/>
            <person name="Nascimento A.L."/>
            <person name="Naveira H.F."/>
            <person name="Nusbaum C."/>
            <person name="O'leary S."/>
            <person name="Orvis J."/>
            <person name="Pertea M."/>
            <person name="Quesneville H."/>
            <person name="Reidenbach K.R."/>
            <person name="Rogers Y.H."/>
            <person name="Roth C.W."/>
            <person name="Schneider J.R."/>
            <person name="Schatz M."/>
            <person name="Shumway M."/>
            <person name="Stanke M."/>
            <person name="Stinson E.O."/>
            <person name="Tubio J.M."/>
            <person name="Vanzee J.P."/>
            <person name="Verjovski-Almeida S."/>
            <person name="Werner D."/>
            <person name="White O."/>
            <person name="Wyder S."/>
            <person name="Zeng Q."/>
            <person name="Zhao Q."/>
            <person name="Zhao Y."/>
            <person name="Hill C.A."/>
            <person name="Raikhel A.S."/>
            <person name="Soares M.B."/>
            <person name="Knudson D.L."/>
            <person name="Lee N.H."/>
            <person name="Galagan J."/>
            <person name="Salzberg S.L."/>
            <person name="Paulsen I.T."/>
            <person name="Dimopoulos G."/>
            <person name="Collins F.H."/>
            <person name="Birren B."/>
            <person name="Fraser-Liggett C.M."/>
            <person name="Severson D.W."/>
        </authorList>
    </citation>
    <scope>NUCLEOTIDE SEQUENCE [LARGE SCALE GENOMIC DNA]</scope>
    <source>
        <strain evidence="3">Liverpool</strain>
    </source>
</reference>
<dbReference type="AlphaFoldDB" id="Q16PL5"/>
<dbReference type="Pfam" id="PF02833">
    <property type="entry name" value="DHHA2"/>
    <property type="match status" value="1"/>
</dbReference>
<dbReference type="CTD" id="18936"/>
<comment type="similarity">
    <text evidence="1">Belongs to the PPase class C family. Prune subfamily.</text>
</comment>
<evidence type="ECO:0000313" key="3">
    <source>
        <dbReference type="EMBL" id="EAT36305.1"/>
    </source>
</evidence>
<dbReference type="Proteomes" id="UP000682892">
    <property type="component" value="Unassembled WGS sequence"/>
</dbReference>
<dbReference type="SMART" id="SM01131">
    <property type="entry name" value="DHHA2"/>
    <property type="match status" value="1"/>
</dbReference>
<dbReference type="VEuPathDB" id="VectorBase:AAEL011602"/>
<dbReference type="InterPro" id="IPR004097">
    <property type="entry name" value="DHHA2"/>
</dbReference>
<dbReference type="PaxDb" id="7159-AAEL011602-PA"/>
<sequence length="376" mass="41666">MNNFIKQCKTSLKLPRIVVLGNESCDLDSAVCSIALAFHLSRTSAGDFLRSTVKGSDCVVPVLNVAREDLPLKTEVVYYLQENRIELTDLICRDEIDLPENVGGDTSYVLVDHHLSRYRANVVGVVDHRPFDQSSMLNCDIFKCIEQVGSCASLVSKIVRDSGALQEKSNETVDLLKFLYGPIVLDTVNFSKDADKARPLDHEMAEAIEQYICIENKEQTRQALFDTLVAKRSDVSSLNSLQILSKDLKIASRGGRIVAIPGYPILVQEYVKLENAAENLQAFAQKTACNVVVLMGMKVNSEDGSVRRDLGIINITDLSLQQQIVSAITSSMVPDFNVKKLETISFLDGSFYEQNNIKASRKQLLPLVNGVLDNKC</sequence>
<organism evidence="3 4">
    <name type="scientific">Aedes aegypti</name>
    <name type="common">Yellowfever mosquito</name>
    <name type="synonym">Culex aegypti</name>
    <dbReference type="NCBI Taxonomy" id="7159"/>
    <lineage>
        <taxon>Eukaryota</taxon>
        <taxon>Metazoa</taxon>
        <taxon>Ecdysozoa</taxon>
        <taxon>Arthropoda</taxon>
        <taxon>Hexapoda</taxon>
        <taxon>Insecta</taxon>
        <taxon>Pterygota</taxon>
        <taxon>Neoptera</taxon>
        <taxon>Endopterygota</taxon>
        <taxon>Diptera</taxon>
        <taxon>Nematocera</taxon>
        <taxon>Culicoidea</taxon>
        <taxon>Culicidae</taxon>
        <taxon>Culicinae</taxon>
        <taxon>Aedini</taxon>
        <taxon>Aedes</taxon>
        <taxon>Stegomyia</taxon>
    </lineage>
</organism>
<dbReference type="OMA" id="KRFCARD"/>
<dbReference type="PANTHER" id="PTHR12112:SF39">
    <property type="entry name" value="EG:152A3.5 PROTEIN (FBGN0003116_PN PROTEIN)"/>
    <property type="match status" value="1"/>
</dbReference>
<protein>
    <submittedName>
        <fullName evidence="3">AAEL011602-PA</fullName>
    </submittedName>
</protein>
<dbReference type="InterPro" id="IPR038763">
    <property type="entry name" value="DHH_sf"/>
</dbReference>
<dbReference type="GO" id="GO:0004309">
    <property type="term" value="F:exopolyphosphatase activity"/>
    <property type="evidence" value="ECO:0007669"/>
    <property type="project" value="TreeGrafter"/>
</dbReference>
<gene>
    <name evidence="3" type="ORF">AaeL_AAEL011602</name>
</gene>
<dbReference type="HOGENOM" id="CLU_019358_0_0_1"/>
<dbReference type="STRING" id="7159.Q16PL5"/>
<dbReference type="Gene3D" id="3.90.1640.10">
    <property type="entry name" value="inorganic pyrophosphatase (n-terminal core)"/>
    <property type="match status" value="1"/>
</dbReference>
<feature type="domain" description="DHHA2" evidence="2">
    <location>
        <begin position="225"/>
        <end position="372"/>
    </location>
</feature>
<name>Q16PL5_AEDAE</name>
<dbReference type="eggNOG" id="KOG4129">
    <property type="taxonomic scope" value="Eukaryota"/>
</dbReference>